<organism evidence="6 7">
    <name type="scientific">Nocardioides flavescens</name>
    <dbReference type="NCBI Taxonomy" id="2691959"/>
    <lineage>
        <taxon>Bacteria</taxon>
        <taxon>Bacillati</taxon>
        <taxon>Actinomycetota</taxon>
        <taxon>Actinomycetes</taxon>
        <taxon>Propionibacteriales</taxon>
        <taxon>Nocardioidaceae</taxon>
        <taxon>Nocardioides</taxon>
    </lineage>
</organism>
<dbReference type="Pfam" id="PF06441">
    <property type="entry name" value="EHN"/>
    <property type="match status" value="1"/>
</dbReference>
<dbReference type="EMBL" id="WUEK01000008">
    <property type="protein sequence ID" value="MXG90554.1"/>
    <property type="molecule type" value="Genomic_DNA"/>
</dbReference>
<keyword evidence="7" id="KW-1185">Reference proteome</keyword>
<evidence type="ECO:0000256" key="1">
    <source>
        <dbReference type="ARBA" id="ARBA00010088"/>
    </source>
</evidence>
<dbReference type="PIRSF" id="PIRSF001112">
    <property type="entry name" value="Epoxide_hydrolase"/>
    <property type="match status" value="1"/>
</dbReference>
<dbReference type="PANTHER" id="PTHR21661:SF35">
    <property type="entry name" value="EPOXIDE HYDROLASE"/>
    <property type="match status" value="1"/>
</dbReference>
<comment type="similarity">
    <text evidence="1">Belongs to the peptidase S33 family.</text>
</comment>
<evidence type="ECO:0000313" key="7">
    <source>
        <dbReference type="Proteomes" id="UP000473325"/>
    </source>
</evidence>
<sequence length="364" mass="40014">MRVAPDRLTDLRRRLADTRWPDRETASDQGPGLDRLQELVAYWADGYDWRRAESVLNAAGSSVTTIDGVDVHLLHVRSPEPGALPLMLCHGWPGSVLEFAHLLGPLTDPVAHGGRAEDAFHVVVPSMPGFGFSGAPTSEGWGPRRIAAAWAELMPRLGYDRWVAQGGDWGSAVVEALRALAPAGLVGTHVNLPMVFPTPEEMADATAEERAMIARAERYQTSLDAYAREMATRPQTIGYALADSPVALLAWIVTLFDDVSDSEVDRDDVLDDVMLYWLPNAGASAARLYWEARREPYAATGPSPLPAGFSVFPGEQVRASRRWVERRYPTVLHYGQPPRGGHFAALEEPELLTGELRTTFRALR</sequence>
<evidence type="ECO:0000256" key="3">
    <source>
        <dbReference type="ARBA" id="ARBA00022801"/>
    </source>
</evidence>
<evidence type="ECO:0000256" key="2">
    <source>
        <dbReference type="ARBA" id="ARBA00022797"/>
    </source>
</evidence>
<accession>A0A6L7F300</accession>
<keyword evidence="3 6" id="KW-0378">Hydrolase</keyword>
<keyword evidence="2" id="KW-0058">Aromatic hydrocarbons catabolism</keyword>
<dbReference type="InterPro" id="IPR016292">
    <property type="entry name" value="Epoxide_hydrolase"/>
</dbReference>
<evidence type="ECO:0000313" key="6">
    <source>
        <dbReference type="EMBL" id="MXG90554.1"/>
    </source>
</evidence>
<comment type="caution">
    <text evidence="6">The sequence shown here is derived from an EMBL/GenBank/DDBJ whole genome shotgun (WGS) entry which is preliminary data.</text>
</comment>
<dbReference type="PANTHER" id="PTHR21661">
    <property type="entry name" value="EPOXIDE HYDROLASE 1-RELATED"/>
    <property type="match status" value="1"/>
</dbReference>
<dbReference type="GO" id="GO:0097176">
    <property type="term" value="P:epoxide metabolic process"/>
    <property type="evidence" value="ECO:0007669"/>
    <property type="project" value="TreeGrafter"/>
</dbReference>
<evidence type="ECO:0000256" key="4">
    <source>
        <dbReference type="PIRSR" id="PIRSR001112-1"/>
    </source>
</evidence>
<feature type="active site" description="Proton donor" evidence="4">
    <location>
        <position position="289"/>
    </location>
</feature>
<feature type="active site" description="Nucleophile" evidence="4">
    <location>
        <position position="168"/>
    </location>
</feature>
<dbReference type="InterPro" id="IPR010497">
    <property type="entry name" value="Epoxide_hydro_N"/>
</dbReference>
<protein>
    <submittedName>
        <fullName evidence="6">Alpha/beta fold hydrolase</fullName>
    </submittedName>
</protein>
<dbReference type="AlphaFoldDB" id="A0A6L7F300"/>
<dbReference type="InterPro" id="IPR000639">
    <property type="entry name" value="Epox_hydrolase-like"/>
</dbReference>
<gene>
    <name evidence="6" type="ORF">GRQ65_13445</name>
</gene>
<evidence type="ECO:0000259" key="5">
    <source>
        <dbReference type="Pfam" id="PF06441"/>
    </source>
</evidence>
<dbReference type="Gene3D" id="3.40.50.1820">
    <property type="entry name" value="alpha/beta hydrolase"/>
    <property type="match status" value="1"/>
</dbReference>
<proteinExistence type="inferred from homology"/>
<feature type="active site" description="Proton acceptor" evidence="4">
    <location>
        <position position="342"/>
    </location>
</feature>
<feature type="domain" description="Epoxide hydrolase N-terminal" evidence="5">
    <location>
        <begin position="2"/>
        <end position="99"/>
    </location>
</feature>
<reference evidence="6 7" key="1">
    <citation type="submission" date="2019-12" db="EMBL/GenBank/DDBJ databases">
        <authorList>
            <person name="Kun Z."/>
        </authorList>
    </citation>
    <scope>NUCLEOTIDE SEQUENCE [LARGE SCALE GENOMIC DNA]</scope>
    <source>
        <strain evidence="6 7">YIM 123512</strain>
    </source>
</reference>
<name>A0A6L7F300_9ACTN</name>
<dbReference type="SUPFAM" id="SSF53474">
    <property type="entry name" value="alpha/beta-Hydrolases"/>
    <property type="match status" value="1"/>
</dbReference>
<dbReference type="Proteomes" id="UP000473325">
    <property type="component" value="Unassembled WGS sequence"/>
</dbReference>
<dbReference type="GO" id="GO:0004301">
    <property type="term" value="F:epoxide hydrolase activity"/>
    <property type="evidence" value="ECO:0007669"/>
    <property type="project" value="TreeGrafter"/>
</dbReference>
<dbReference type="InterPro" id="IPR029058">
    <property type="entry name" value="AB_hydrolase_fold"/>
</dbReference>
<dbReference type="PRINTS" id="PR00412">
    <property type="entry name" value="EPOXHYDRLASE"/>
</dbReference>